<evidence type="ECO:0000313" key="1">
    <source>
        <dbReference type="EMBL" id="GAA2924870.1"/>
    </source>
</evidence>
<dbReference type="RefSeq" id="WP_344962549.1">
    <property type="nucleotide sequence ID" value="NZ_BAAAXZ010000079.1"/>
</dbReference>
<dbReference type="EMBL" id="BAAAXZ010000079">
    <property type="protein sequence ID" value="GAA2924870.1"/>
    <property type="molecule type" value="Genomic_DNA"/>
</dbReference>
<gene>
    <name evidence="1" type="ORF">GCM10020221_21080</name>
</gene>
<dbReference type="Proteomes" id="UP001501102">
    <property type="component" value="Unassembled WGS sequence"/>
</dbReference>
<comment type="caution">
    <text evidence="1">The sequence shown here is derived from an EMBL/GenBank/DDBJ whole genome shotgun (WGS) entry which is preliminary data.</text>
</comment>
<organism evidence="1 2">
    <name type="scientific">Streptomyces thioluteus</name>
    <dbReference type="NCBI Taxonomy" id="66431"/>
    <lineage>
        <taxon>Bacteria</taxon>
        <taxon>Bacillati</taxon>
        <taxon>Actinomycetota</taxon>
        <taxon>Actinomycetes</taxon>
        <taxon>Kitasatosporales</taxon>
        <taxon>Streptomycetaceae</taxon>
        <taxon>Streptomyces</taxon>
    </lineage>
</organism>
<evidence type="ECO:0000313" key="2">
    <source>
        <dbReference type="Proteomes" id="UP001501102"/>
    </source>
</evidence>
<accession>A0ABN3WR57</accession>
<keyword evidence="2" id="KW-1185">Reference proteome</keyword>
<protein>
    <submittedName>
        <fullName evidence="1">Uncharacterized protein</fullName>
    </submittedName>
</protein>
<name>A0ABN3WR57_STRTU</name>
<proteinExistence type="predicted"/>
<sequence length="99" mass="10559">MDNAVDNGYIMTAGIREPPAGRGPRRAWTSSGSTYLFYAVADLMSRAALDVHGPRAGAGLDRFVAGCICSLLFGPRPRHRVPATARSRLLAGLYAPQPC</sequence>
<reference evidence="1 2" key="1">
    <citation type="journal article" date="2019" name="Int. J. Syst. Evol. Microbiol.">
        <title>The Global Catalogue of Microorganisms (GCM) 10K type strain sequencing project: providing services to taxonomists for standard genome sequencing and annotation.</title>
        <authorList>
            <consortium name="The Broad Institute Genomics Platform"/>
            <consortium name="The Broad Institute Genome Sequencing Center for Infectious Disease"/>
            <person name="Wu L."/>
            <person name="Ma J."/>
        </authorList>
    </citation>
    <scope>NUCLEOTIDE SEQUENCE [LARGE SCALE GENOMIC DNA]</scope>
    <source>
        <strain evidence="1 2">JCM 4087</strain>
    </source>
</reference>